<proteinExistence type="predicted"/>
<sequence length="86" mass="9906">MVSRRTDPFAREVPVMLFRKEIEPYCAYCARGTRLNEGEILCIKRGIVTPDYHCSAFRYEPLKRVPPQPPKLELGSLDSEDFSLSD</sequence>
<dbReference type="STRING" id="1122930.SAMN02745168_0825"/>
<accession>A0A1W1YZX8</accession>
<protein>
    <submittedName>
        <fullName evidence="1">Uncharacterized protein</fullName>
    </submittedName>
</protein>
<reference evidence="1 2" key="1">
    <citation type="submission" date="2017-04" db="EMBL/GenBank/DDBJ databases">
        <authorList>
            <person name="Afonso C.L."/>
            <person name="Miller P.J."/>
            <person name="Scott M.A."/>
            <person name="Spackman E."/>
            <person name="Goraichik I."/>
            <person name="Dimitrov K.M."/>
            <person name="Suarez D.L."/>
            <person name="Swayne D.E."/>
        </authorList>
    </citation>
    <scope>NUCLEOTIDE SEQUENCE [LARGE SCALE GENOMIC DNA]</scope>
    <source>
        <strain evidence="1 2">DSM 12816</strain>
    </source>
</reference>
<name>A0A1W1YZX8_9FIRM</name>
<dbReference type="EMBL" id="FWXW01000001">
    <property type="protein sequence ID" value="SMC41777.1"/>
    <property type="molecule type" value="Genomic_DNA"/>
</dbReference>
<organism evidence="1 2">
    <name type="scientific">Papillibacter cinnamivorans DSM 12816</name>
    <dbReference type="NCBI Taxonomy" id="1122930"/>
    <lineage>
        <taxon>Bacteria</taxon>
        <taxon>Bacillati</taxon>
        <taxon>Bacillota</taxon>
        <taxon>Clostridia</taxon>
        <taxon>Eubacteriales</taxon>
        <taxon>Oscillospiraceae</taxon>
        <taxon>Papillibacter</taxon>
    </lineage>
</organism>
<keyword evidence="2" id="KW-1185">Reference proteome</keyword>
<gene>
    <name evidence="1" type="ORF">SAMN02745168_0825</name>
</gene>
<evidence type="ECO:0000313" key="2">
    <source>
        <dbReference type="Proteomes" id="UP000192790"/>
    </source>
</evidence>
<evidence type="ECO:0000313" key="1">
    <source>
        <dbReference type="EMBL" id="SMC41777.1"/>
    </source>
</evidence>
<dbReference type="AlphaFoldDB" id="A0A1W1YZX8"/>
<dbReference type="Proteomes" id="UP000192790">
    <property type="component" value="Unassembled WGS sequence"/>
</dbReference>